<evidence type="ECO:0000313" key="11">
    <source>
        <dbReference type="Proteomes" id="UP000799441"/>
    </source>
</evidence>
<feature type="region of interest" description="Disordered" evidence="7">
    <location>
        <begin position="1"/>
        <end position="21"/>
    </location>
</feature>
<evidence type="ECO:0000256" key="3">
    <source>
        <dbReference type="ARBA" id="ARBA00022741"/>
    </source>
</evidence>
<evidence type="ECO:0000256" key="1">
    <source>
        <dbReference type="ARBA" id="ARBA00007265"/>
    </source>
</evidence>
<dbReference type="InterPro" id="IPR032828">
    <property type="entry name" value="PolyA_RNA-bd"/>
</dbReference>
<evidence type="ECO:0000313" key="10">
    <source>
        <dbReference type="EMBL" id="KAF2723907.1"/>
    </source>
</evidence>
<dbReference type="InterPro" id="IPR043519">
    <property type="entry name" value="NT_sf"/>
</dbReference>
<dbReference type="Proteomes" id="UP000799441">
    <property type="component" value="Unassembled WGS sequence"/>
</dbReference>
<name>A0A9P4QFT1_9PEZI</name>
<dbReference type="OrthoDB" id="445712at2759"/>
<proteinExistence type="inferred from homology"/>
<dbReference type="GO" id="GO:0110078">
    <property type="term" value="C:TTT Hsp90 cochaperone complex"/>
    <property type="evidence" value="ECO:0007669"/>
    <property type="project" value="InterPro"/>
</dbReference>
<feature type="domain" description="tRNA nucleotidyltransferase/poly(A) polymerase RNA and SrmB- binding" evidence="9">
    <location>
        <begin position="256"/>
        <end position="293"/>
    </location>
</feature>
<evidence type="ECO:0000256" key="5">
    <source>
        <dbReference type="ARBA" id="ARBA00034736"/>
    </source>
</evidence>
<dbReference type="Gene3D" id="1.10.3090.10">
    <property type="entry name" value="cca-adding enzyme, domain 2"/>
    <property type="match status" value="1"/>
</dbReference>
<comment type="caution">
    <text evidence="10">The sequence shown here is derived from an EMBL/GenBank/DDBJ whole genome shotgun (WGS) entry which is preliminary data.</text>
</comment>
<dbReference type="InterPro" id="IPR016024">
    <property type="entry name" value="ARM-type_fold"/>
</dbReference>
<dbReference type="GO" id="GO:0001680">
    <property type="term" value="P:tRNA 3'-terminal CCA addition"/>
    <property type="evidence" value="ECO:0007669"/>
    <property type="project" value="UniProtKB-ARBA"/>
</dbReference>
<dbReference type="AlphaFoldDB" id="A0A9P4QFT1"/>
<dbReference type="FunFam" id="3.30.460.10:FF:000019">
    <property type="entry name" value="tRNA nucleotidyltransferase cca2"/>
    <property type="match status" value="1"/>
</dbReference>
<keyword evidence="11" id="KW-1185">Reference proteome</keyword>
<keyword evidence="3" id="KW-0547">Nucleotide-binding</keyword>
<comment type="similarity">
    <text evidence="1 6">Belongs to the tRNA nucleotidyltransferase/poly(A) polymerase family.</text>
</comment>
<evidence type="ECO:0000256" key="2">
    <source>
        <dbReference type="ARBA" id="ARBA00022679"/>
    </source>
</evidence>
<dbReference type="GO" id="GO:0005739">
    <property type="term" value="C:mitochondrion"/>
    <property type="evidence" value="ECO:0007669"/>
    <property type="project" value="UniProtKB-ARBA"/>
</dbReference>
<dbReference type="GO" id="GO:0003723">
    <property type="term" value="F:RNA binding"/>
    <property type="evidence" value="ECO:0007669"/>
    <property type="project" value="UniProtKB-KW"/>
</dbReference>
<reference evidence="10" key="1">
    <citation type="journal article" date="2020" name="Stud. Mycol.">
        <title>101 Dothideomycetes genomes: a test case for predicting lifestyles and emergence of pathogens.</title>
        <authorList>
            <person name="Haridas S."/>
            <person name="Albert R."/>
            <person name="Binder M."/>
            <person name="Bloem J."/>
            <person name="Labutti K."/>
            <person name="Salamov A."/>
            <person name="Andreopoulos B."/>
            <person name="Baker S."/>
            <person name="Barry K."/>
            <person name="Bills G."/>
            <person name="Bluhm B."/>
            <person name="Cannon C."/>
            <person name="Castanera R."/>
            <person name="Culley D."/>
            <person name="Daum C."/>
            <person name="Ezra D."/>
            <person name="Gonzalez J."/>
            <person name="Henrissat B."/>
            <person name="Kuo A."/>
            <person name="Liang C."/>
            <person name="Lipzen A."/>
            <person name="Lutzoni F."/>
            <person name="Magnuson J."/>
            <person name="Mondo S."/>
            <person name="Nolan M."/>
            <person name="Ohm R."/>
            <person name="Pangilinan J."/>
            <person name="Park H.-J."/>
            <person name="Ramirez L."/>
            <person name="Alfaro M."/>
            <person name="Sun H."/>
            <person name="Tritt A."/>
            <person name="Yoshinaga Y."/>
            <person name="Zwiers L.-H."/>
            <person name="Turgeon B."/>
            <person name="Goodwin S."/>
            <person name="Spatafora J."/>
            <person name="Crous P."/>
            <person name="Grigoriev I."/>
        </authorList>
    </citation>
    <scope>NUCLEOTIDE SEQUENCE</scope>
    <source>
        <strain evidence="10">CBS 116435</strain>
    </source>
</reference>
<dbReference type="PANTHER" id="PTHR13734">
    <property type="entry name" value="TRNA-NUCLEOTIDYLTRANSFERASE"/>
    <property type="match status" value="1"/>
</dbReference>
<dbReference type="Pfam" id="PF10521">
    <property type="entry name" value="Tti2"/>
    <property type="match status" value="1"/>
</dbReference>
<organism evidence="10 11">
    <name type="scientific">Polychaeton citri CBS 116435</name>
    <dbReference type="NCBI Taxonomy" id="1314669"/>
    <lineage>
        <taxon>Eukaryota</taxon>
        <taxon>Fungi</taxon>
        <taxon>Dikarya</taxon>
        <taxon>Ascomycota</taxon>
        <taxon>Pezizomycotina</taxon>
        <taxon>Dothideomycetes</taxon>
        <taxon>Dothideomycetidae</taxon>
        <taxon>Capnodiales</taxon>
        <taxon>Capnodiaceae</taxon>
        <taxon>Polychaeton</taxon>
    </lineage>
</organism>
<evidence type="ECO:0000256" key="4">
    <source>
        <dbReference type="ARBA" id="ARBA00022884"/>
    </source>
</evidence>
<dbReference type="EMBL" id="MU003774">
    <property type="protein sequence ID" value="KAF2723907.1"/>
    <property type="molecule type" value="Genomic_DNA"/>
</dbReference>
<dbReference type="GO" id="GO:0052927">
    <property type="term" value="F:CC tRNA cytidylyltransferase activity"/>
    <property type="evidence" value="ECO:0007669"/>
    <property type="project" value="TreeGrafter"/>
</dbReference>
<gene>
    <name evidence="10" type="ORF">K431DRAFT_301426</name>
</gene>
<protein>
    <submittedName>
        <fullName evidence="10">Poly A polymerase C-terminal region-like protein</fullName>
    </submittedName>
</protein>
<accession>A0A9P4QFT1</accession>
<evidence type="ECO:0000259" key="8">
    <source>
        <dbReference type="Pfam" id="PF01743"/>
    </source>
</evidence>
<dbReference type="GO" id="GO:0052929">
    <property type="term" value="F:ATP:3'-cytidine-cytidine-tRNA adenylyltransferase activity"/>
    <property type="evidence" value="ECO:0007669"/>
    <property type="project" value="TreeGrafter"/>
</dbReference>
<dbReference type="InterPro" id="IPR002646">
    <property type="entry name" value="PolA_pol_head_dom"/>
</dbReference>
<evidence type="ECO:0000259" key="9">
    <source>
        <dbReference type="Pfam" id="PF12627"/>
    </source>
</evidence>
<dbReference type="SUPFAM" id="SSF81301">
    <property type="entry name" value="Nucleotidyltransferase"/>
    <property type="match status" value="1"/>
</dbReference>
<dbReference type="SUPFAM" id="SSF48371">
    <property type="entry name" value="ARM repeat"/>
    <property type="match status" value="1"/>
</dbReference>
<comment type="similarity">
    <text evidence="5">Belongs to the TTI2 family.</text>
</comment>
<dbReference type="PANTHER" id="PTHR13734:SF5">
    <property type="entry name" value="CCA TRNA NUCLEOTIDYLTRANSFERASE, MITOCHONDRIAL"/>
    <property type="match status" value="1"/>
</dbReference>
<dbReference type="SUPFAM" id="SSF81891">
    <property type="entry name" value="Poly A polymerase C-terminal region-like"/>
    <property type="match status" value="1"/>
</dbReference>
<evidence type="ECO:0000256" key="7">
    <source>
        <dbReference type="SAM" id="MobiDB-lite"/>
    </source>
</evidence>
<feature type="domain" description="Poly A polymerase head" evidence="8">
    <location>
        <begin position="60"/>
        <end position="207"/>
    </location>
</feature>
<keyword evidence="2 6" id="KW-0808">Transferase</keyword>
<dbReference type="Pfam" id="PF01743">
    <property type="entry name" value="PolyA_pol"/>
    <property type="match status" value="1"/>
</dbReference>
<sequence>MAPLIQEVEDDPSSLPSLETGTHVPTTIQLTENEARLRDLLLDTAKHIDETNESAEPLVLRFTGGWVRDKLLGVPSHDIDVGISSMTGLDFGLRIKDFLGIDGNLEKYNLTKKDMGGLHQIKANPEKSKHLETVTTRILGYDVDLVNLRKETYSEDSRNPQMEFGTPEEDALRRDATVNAMFYNINTGQIEDFTGHGRTDMAKRIIRTPLEPYQTFKDDPLRVLRLIRFASRLDYSIDDHAQAAMTNQEIKDALRKKISRERVGIELEKALRGPHPETALELVFRLDLYKTIFWDPTIPDNKHFVPEEANWQHMVDQLARITAEAGTFYNLLIKSNDDEYVAWLLTALAPYHDAPLPEPSAPGKKAPSPIAVQVAREGIKAPTKICNIVASALQNRSEILEFVDRLNQQLKNRNKKSEGEDFTARDVLGMTVRRWGSTWREQVIFALMSEIADTPEQVEGTLDKYRTFMTHLQSLGISDAYNFKPLIDGKSLAKAMSIPPGPWMKDALDVVMAYQLRNPDKANIEDAVAEVQYSQQIRGELTSALVSHVLRLIIRPLFQPAKPSTITNEGRKNTTEVLPPRITMQSQNEDQMRPWKHDPYALALLGWVLNRGLNEEILEREWPLIIPPVLTLLDDWETKYKEFGAKALRLVLLHTPSDLLKRTGLRDVFEDALVHCLSYLPTVTPEEECVPLLTEVYPALYQLYDVAFMSSSTNARKVKFLDNIIRAGILHGYEITHQYPGILALLFAQLRHVVELLQLETVRHLKFVVPMLTVTLSHPLLQIASDTRQSDKKVASLGAEGSKTFQALLNAVKALRGIISSARPRIPSWRGEILKGLTLCWLKAEESQQPDIHDTREMLGALQEELKTTAKALKSAVSDECDWDQDISVLVEADSRLKSLFQA</sequence>
<dbReference type="Gene3D" id="3.30.460.10">
    <property type="entry name" value="Beta Polymerase, domain 2"/>
    <property type="match status" value="1"/>
</dbReference>
<keyword evidence="4 6" id="KW-0694">RNA-binding</keyword>
<dbReference type="GO" id="GO:0000166">
    <property type="term" value="F:nucleotide binding"/>
    <property type="evidence" value="ECO:0007669"/>
    <property type="project" value="UniProtKB-KW"/>
</dbReference>
<dbReference type="InterPro" id="IPR018870">
    <property type="entry name" value="Tti2"/>
</dbReference>
<evidence type="ECO:0000256" key="6">
    <source>
        <dbReference type="RuleBase" id="RU003953"/>
    </source>
</evidence>
<dbReference type="CDD" id="cd05398">
    <property type="entry name" value="NT_ClassII-CCAase"/>
    <property type="match status" value="1"/>
</dbReference>
<dbReference type="Pfam" id="PF12627">
    <property type="entry name" value="PolyA_pol_RNAbd"/>
    <property type="match status" value="1"/>
</dbReference>